<organism evidence="1 2">
    <name type="scientific">Elizabethkingia miricola</name>
    <name type="common">Chryseobacterium miricola</name>
    <dbReference type="NCBI Taxonomy" id="172045"/>
    <lineage>
        <taxon>Bacteria</taxon>
        <taxon>Pseudomonadati</taxon>
        <taxon>Bacteroidota</taxon>
        <taxon>Flavobacteriia</taxon>
        <taxon>Flavobacteriales</taxon>
        <taxon>Weeksellaceae</taxon>
        <taxon>Elizabethkingia</taxon>
    </lineage>
</organism>
<keyword evidence="2" id="KW-1185">Reference proteome</keyword>
<reference evidence="1 2" key="1">
    <citation type="submission" date="2019-07" db="EMBL/GenBank/DDBJ databases">
        <title>Genomic Encyclopedia of Archaeal and Bacterial Type Strains, Phase II (KMG-II): from individual species to whole genera.</title>
        <authorList>
            <person name="Goeker M."/>
        </authorList>
    </citation>
    <scope>NUCLEOTIDE SEQUENCE [LARGE SCALE GENOMIC DNA]</scope>
    <source>
        <strain evidence="1 2">DSM 14571</strain>
    </source>
</reference>
<comment type="caution">
    <text evidence="1">The sequence shown here is derived from an EMBL/GenBank/DDBJ whole genome shotgun (WGS) entry which is preliminary data.</text>
</comment>
<protein>
    <submittedName>
        <fullName evidence="1">Uncharacterized protein</fullName>
    </submittedName>
</protein>
<accession>A0ABY3NJB6</accession>
<dbReference type="EMBL" id="VNHK01000002">
    <property type="protein sequence ID" value="TYO93386.1"/>
    <property type="molecule type" value="Genomic_DNA"/>
</dbReference>
<sequence>MTKIKKRISDKNIVPVSYLNMISGKKYPVWNSHTGEIVDKLGRYQEIRYINIPELIFYSPNIVDKPVETAPFVDKKQRYFVNKN</sequence>
<evidence type="ECO:0000313" key="2">
    <source>
        <dbReference type="Proteomes" id="UP000324513"/>
    </source>
</evidence>
<gene>
    <name evidence="1" type="ORF">LX74_00464</name>
</gene>
<dbReference type="RefSeq" id="WP_065082853.1">
    <property type="nucleotide sequence ID" value="NZ_FLSS01000013.1"/>
</dbReference>
<name>A0ABY3NJB6_ELIMR</name>
<proteinExistence type="predicted"/>
<evidence type="ECO:0000313" key="1">
    <source>
        <dbReference type="EMBL" id="TYO93386.1"/>
    </source>
</evidence>
<dbReference type="Proteomes" id="UP000324513">
    <property type="component" value="Unassembled WGS sequence"/>
</dbReference>